<organism evidence="3 4">
    <name type="scientific">Segatella salivae DSM 15606</name>
    <dbReference type="NCBI Taxonomy" id="888832"/>
    <lineage>
        <taxon>Bacteria</taxon>
        <taxon>Pseudomonadati</taxon>
        <taxon>Bacteroidota</taxon>
        <taxon>Bacteroidia</taxon>
        <taxon>Bacteroidales</taxon>
        <taxon>Prevotellaceae</taxon>
        <taxon>Segatella</taxon>
    </lineage>
</organism>
<dbReference type="STRING" id="888832.HMPREF9420_1989"/>
<dbReference type="AlphaFoldDB" id="E6MR71"/>
<keyword evidence="4" id="KW-1185">Reference proteome</keyword>
<gene>
    <name evidence="3" type="ORF">HMPREF9420_1989</name>
</gene>
<dbReference type="Proteomes" id="UP000003874">
    <property type="component" value="Unassembled WGS sequence"/>
</dbReference>
<evidence type="ECO:0000313" key="4">
    <source>
        <dbReference type="Proteomes" id="UP000003874"/>
    </source>
</evidence>
<dbReference type="HOGENOM" id="CLU_2668058_0_0_10"/>
<evidence type="ECO:0000256" key="1">
    <source>
        <dbReference type="SAM" id="Phobius"/>
    </source>
</evidence>
<accession>E6MR71</accession>
<dbReference type="Pfam" id="PF01610">
    <property type="entry name" value="DDE_Tnp_ISL3"/>
    <property type="match status" value="1"/>
</dbReference>
<keyword evidence="1" id="KW-0812">Transmembrane</keyword>
<keyword evidence="1" id="KW-0472">Membrane</keyword>
<dbReference type="InterPro" id="IPR002560">
    <property type="entry name" value="Transposase_DDE"/>
</dbReference>
<evidence type="ECO:0000259" key="2">
    <source>
        <dbReference type="Pfam" id="PF01610"/>
    </source>
</evidence>
<proteinExistence type="predicted"/>
<feature type="domain" description="Transposase IS204/IS1001/IS1096/IS1165 DDE" evidence="2">
    <location>
        <begin position="20"/>
        <end position="61"/>
    </location>
</feature>
<reference evidence="3 4" key="1">
    <citation type="submission" date="2010-12" db="EMBL/GenBank/DDBJ databases">
        <authorList>
            <person name="Muzny D."/>
            <person name="Qin X."/>
            <person name="Deng J."/>
            <person name="Jiang H."/>
            <person name="Liu Y."/>
            <person name="Qu J."/>
            <person name="Song X.-Z."/>
            <person name="Zhang L."/>
            <person name="Thornton R."/>
            <person name="Coyle M."/>
            <person name="Francisco L."/>
            <person name="Jackson L."/>
            <person name="Javaid M."/>
            <person name="Korchina V."/>
            <person name="Kovar C."/>
            <person name="Mata R."/>
            <person name="Mathew T."/>
            <person name="Ngo R."/>
            <person name="Nguyen L."/>
            <person name="Nguyen N."/>
            <person name="Okwuonu G."/>
            <person name="Ongeri F."/>
            <person name="Pham C."/>
            <person name="Simmons D."/>
            <person name="Wilczek-Boney K."/>
            <person name="Hale W."/>
            <person name="Jakkamsetti A."/>
            <person name="Pham P."/>
            <person name="Ruth R."/>
            <person name="San Lucas F."/>
            <person name="Warren J."/>
            <person name="Zhang J."/>
            <person name="Zhao Z."/>
            <person name="Zhou C."/>
            <person name="Zhu D."/>
            <person name="Lee S."/>
            <person name="Bess C."/>
            <person name="Blankenburg K."/>
            <person name="Forbes L."/>
            <person name="Fu Q."/>
            <person name="Gubbala S."/>
            <person name="Hirani K."/>
            <person name="Jayaseelan J.C."/>
            <person name="Lara F."/>
            <person name="Munidasa M."/>
            <person name="Palculict T."/>
            <person name="Patil S."/>
            <person name="Pu L.-L."/>
            <person name="Saada N."/>
            <person name="Tang L."/>
            <person name="Weissenberger G."/>
            <person name="Zhu Y."/>
            <person name="Hemphill L."/>
            <person name="Shang Y."/>
            <person name="Youmans B."/>
            <person name="Ayvaz T."/>
            <person name="Ross M."/>
            <person name="Santibanez J."/>
            <person name="Aqrawi P."/>
            <person name="Gross S."/>
            <person name="Joshi V."/>
            <person name="Fowler G."/>
            <person name="Nazareth L."/>
            <person name="Reid J."/>
            <person name="Worley K."/>
            <person name="Petrosino J."/>
            <person name="Highlander S."/>
            <person name="Gibbs R."/>
        </authorList>
    </citation>
    <scope>NUCLEOTIDE SEQUENCE [LARGE SCALE GENOMIC DNA]</scope>
    <source>
        <strain evidence="3 4">DSM 15606</strain>
    </source>
</reference>
<protein>
    <recommendedName>
        <fullName evidence="2">Transposase IS204/IS1001/IS1096/IS1165 DDE domain-containing protein</fullName>
    </recommendedName>
</protein>
<evidence type="ECO:0000313" key="3">
    <source>
        <dbReference type="EMBL" id="EFV03864.1"/>
    </source>
</evidence>
<comment type="caution">
    <text evidence="3">The sequence shown here is derived from an EMBL/GenBank/DDBJ whole genome shotgun (WGS) entry which is preliminary data.</text>
</comment>
<dbReference type="eggNOG" id="COG3464">
    <property type="taxonomic scope" value="Bacteria"/>
</dbReference>
<keyword evidence="1" id="KW-1133">Transmembrane helix</keyword>
<sequence>MELDTTYQALKRDFSCFRPFGGILAWYNAFVTNVMLEGINNKIKVMKRKAYGYRDDQYFNLLLLGIHDKTNAIWG</sequence>
<feature type="transmembrane region" description="Helical" evidence="1">
    <location>
        <begin position="20"/>
        <end position="39"/>
    </location>
</feature>
<name>E6MR71_9BACT</name>
<dbReference type="EMBL" id="AEQO01000162">
    <property type="protein sequence ID" value="EFV03864.1"/>
    <property type="molecule type" value="Genomic_DNA"/>
</dbReference>